<accession>A0A9P5CUV0</accession>
<gene>
    <name evidence="2" type="ORF">M406DRAFT_100833</name>
</gene>
<dbReference type="EMBL" id="MU032344">
    <property type="protein sequence ID" value="KAF3770330.1"/>
    <property type="molecule type" value="Genomic_DNA"/>
</dbReference>
<protein>
    <submittedName>
        <fullName evidence="2">Uncharacterized protein</fullName>
    </submittedName>
</protein>
<proteinExistence type="predicted"/>
<dbReference type="RefSeq" id="XP_040781291.1">
    <property type="nucleotide sequence ID" value="XM_040914925.1"/>
</dbReference>
<reference evidence="2" key="1">
    <citation type="journal article" date="2020" name="Phytopathology">
        <title>Genome sequence of the chestnut blight fungus Cryphonectria parasitica EP155: A fundamental resource for an archetypical invasive plant pathogen.</title>
        <authorList>
            <person name="Crouch J.A."/>
            <person name="Dawe A."/>
            <person name="Aerts A."/>
            <person name="Barry K."/>
            <person name="Churchill A.C.L."/>
            <person name="Grimwood J."/>
            <person name="Hillman B."/>
            <person name="Milgroom M.G."/>
            <person name="Pangilinan J."/>
            <person name="Smith M."/>
            <person name="Salamov A."/>
            <person name="Schmutz J."/>
            <person name="Yadav J."/>
            <person name="Grigoriev I.V."/>
            <person name="Nuss D."/>
        </authorList>
    </citation>
    <scope>NUCLEOTIDE SEQUENCE</scope>
    <source>
        <strain evidence="2">EP155</strain>
    </source>
</reference>
<name>A0A9P5CUV0_CRYP1</name>
<evidence type="ECO:0000313" key="3">
    <source>
        <dbReference type="Proteomes" id="UP000803844"/>
    </source>
</evidence>
<organism evidence="2 3">
    <name type="scientific">Cryphonectria parasitica (strain ATCC 38755 / EP155)</name>
    <dbReference type="NCBI Taxonomy" id="660469"/>
    <lineage>
        <taxon>Eukaryota</taxon>
        <taxon>Fungi</taxon>
        <taxon>Dikarya</taxon>
        <taxon>Ascomycota</taxon>
        <taxon>Pezizomycotina</taxon>
        <taxon>Sordariomycetes</taxon>
        <taxon>Sordariomycetidae</taxon>
        <taxon>Diaporthales</taxon>
        <taxon>Cryphonectriaceae</taxon>
        <taxon>Cryphonectria-Endothia species complex</taxon>
        <taxon>Cryphonectria</taxon>
    </lineage>
</organism>
<feature type="region of interest" description="Disordered" evidence="1">
    <location>
        <begin position="1"/>
        <end position="24"/>
    </location>
</feature>
<dbReference type="AlphaFoldDB" id="A0A9P5CUV0"/>
<sequence length="94" mass="11261">MIDDFDTMHLGGDGGGRRGRAFSRHDDRDDVNFYRAKQQHENHLARRARDEQEDIMRQQERMRLRDELTSPRNPFMRNTLRSRFTFGGDPAFDY</sequence>
<comment type="caution">
    <text evidence="2">The sequence shown here is derived from an EMBL/GenBank/DDBJ whole genome shotgun (WGS) entry which is preliminary data.</text>
</comment>
<dbReference type="GeneID" id="63832054"/>
<evidence type="ECO:0000313" key="2">
    <source>
        <dbReference type="EMBL" id="KAF3770330.1"/>
    </source>
</evidence>
<dbReference type="Proteomes" id="UP000803844">
    <property type="component" value="Unassembled WGS sequence"/>
</dbReference>
<evidence type="ECO:0000256" key="1">
    <source>
        <dbReference type="SAM" id="MobiDB-lite"/>
    </source>
</evidence>
<keyword evidence="3" id="KW-1185">Reference proteome</keyword>